<dbReference type="Pfam" id="PF02518">
    <property type="entry name" value="HATPase_c"/>
    <property type="match status" value="1"/>
</dbReference>
<dbReference type="InterPro" id="IPR003594">
    <property type="entry name" value="HATPase_dom"/>
</dbReference>
<dbReference type="AlphaFoldDB" id="A0A832M402"/>
<dbReference type="GO" id="GO:0007623">
    <property type="term" value="P:circadian rhythm"/>
    <property type="evidence" value="ECO:0007669"/>
    <property type="project" value="UniProtKB-UniRule"/>
</dbReference>
<dbReference type="Gene3D" id="3.30.565.10">
    <property type="entry name" value="Histidine kinase-like ATPase, C-terminal domain"/>
    <property type="match status" value="1"/>
</dbReference>
<evidence type="ECO:0000256" key="8">
    <source>
        <dbReference type="ARBA" id="ARBA00023108"/>
    </source>
</evidence>
<dbReference type="SUPFAM" id="SSF55874">
    <property type="entry name" value="ATPase domain of HSP90 chaperone/DNA topoisomerase II/histidine kinase"/>
    <property type="match status" value="1"/>
</dbReference>
<organism evidence="12">
    <name type="scientific">Oscillatoriales cyanobacterium SpSt-402</name>
    <dbReference type="NCBI Taxonomy" id="2282168"/>
    <lineage>
        <taxon>Bacteria</taxon>
        <taxon>Bacillati</taxon>
        <taxon>Cyanobacteriota</taxon>
        <taxon>Cyanophyceae</taxon>
        <taxon>Oscillatoriophycideae</taxon>
        <taxon>Oscillatoriales</taxon>
    </lineage>
</organism>
<comment type="domain">
    <text evidence="9">The N-terminus interacts with KaiC, while the C-terminal histidine kinase domain autophosphorylates and is probably responsible for self-oligomerization. The N-terminal domain stimulates the C-terminus to autophosphorylate.</text>
</comment>
<dbReference type="InterPro" id="IPR004358">
    <property type="entry name" value="Sig_transdc_His_kin-like_C"/>
</dbReference>
<feature type="domain" description="Histidine kinase" evidence="11">
    <location>
        <begin position="205"/>
        <end position="430"/>
    </location>
</feature>
<dbReference type="PRINTS" id="PR00344">
    <property type="entry name" value="BCTRLSENSOR"/>
</dbReference>
<evidence type="ECO:0000256" key="9">
    <source>
        <dbReference type="HAMAP-Rule" id="MF_01837"/>
    </source>
</evidence>
<keyword evidence="5 9" id="KW-0418">Kinase</keyword>
<protein>
    <recommendedName>
        <fullName evidence="9">Adaptive-response sensory-kinase SasA</fullName>
        <ecNumber evidence="9">2.7.13.3</ecNumber>
    </recommendedName>
    <alternativeName>
        <fullName evidence="9">Sensor histidine kinase SasA</fullName>
    </alternativeName>
</protein>
<feature type="compositionally biased region" description="Polar residues" evidence="10">
    <location>
        <begin position="144"/>
        <end position="156"/>
    </location>
</feature>
<dbReference type="GO" id="GO:0005524">
    <property type="term" value="F:ATP binding"/>
    <property type="evidence" value="ECO:0007669"/>
    <property type="project" value="UniProtKB-KW"/>
</dbReference>
<dbReference type="EMBL" id="DSRD01000912">
    <property type="protein sequence ID" value="HGW95525.1"/>
    <property type="molecule type" value="Genomic_DNA"/>
</dbReference>
<dbReference type="SMART" id="SM01248">
    <property type="entry name" value="KaiB"/>
    <property type="match status" value="1"/>
</dbReference>
<feature type="region of interest" description="Disordered" evidence="10">
    <location>
        <begin position="133"/>
        <end position="157"/>
    </location>
</feature>
<dbReference type="SUPFAM" id="SSF52833">
    <property type="entry name" value="Thioredoxin-like"/>
    <property type="match status" value="1"/>
</dbReference>
<keyword evidence="3 9" id="KW-0808">Transferase</keyword>
<dbReference type="InterPro" id="IPR003661">
    <property type="entry name" value="HisK_dim/P_dom"/>
</dbReference>
<dbReference type="PROSITE" id="PS50109">
    <property type="entry name" value="HIS_KIN"/>
    <property type="match status" value="1"/>
</dbReference>
<dbReference type="HAMAP" id="MF_01837">
    <property type="entry name" value="Kinase_SasA"/>
    <property type="match status" value="1"/>
</dbReference>
<proteinExistence type="inferred from homology"/>
<keyword evidence="7 9" id="KW-0902">Two-component regulatory system</keyword>
<comment type="function">
    <text evidence="9">Member of the two-component regulatory system SasA/RpaA involved in genome-wide circadian gene expression. One of several clock output pathways. Participates in the Kai clock protein complex, the main circadian regulator in cyanobacteria, via its interaction with KaiC. KaiC enhances the autophosphorylation activity of SasA, which then transfers its phosphate group to RpaA to activate it. In addition to its output function, recruits fold-shifted KaiB (KaiB(fs)) to KaiC to cooperatively form the KaiB(6):KaiC(6) complex (independent of SasA kinase activity). Required for robustness of the circadian rhythm of gene expression and is involved in clock output, also required for adaptation to light/dark cycles.</text>
</comment>
<evidence type="ECO:0000256" key="3">
    <source>
        <dbReference type="ARBA" id="ARBA00022679"/>
    </source>
</evidence>
<evidence type="ECO:0000256" key="5">
    <source>
        <dbReference type="ARBA" id="ARBA00022777"/>
    </source>
</evidence>
<dbReference type="FunFam" id="1.10.287.130:FF:000154">
    <property type="entry name" value="Adaptive-response sensory kinase"/>
    <property type="match status" value="1"/>
</dbReference>
<dbReference type="SUPFAM" id="SSF47384">
    <property type="entry name" value="Homodimeric domain of signal transducing histidine kinase"/>
    <property type="match status" value="1"/>
</dbReference>
<dbReference type="NCBIfam" id="NF006800">
    <property type="entry name" value="PRK09303.1"/>
    <property type="match status" value="1"/>
</dbReference>
<accession>A0A832M402</accession>
<dbReference type="InterPro" id="IPR011649">
    <property type="entry name" value="KaiB_domain"/>
</dbReference>
<keyword evidence="8 9" id="KW-0090">Biological rhythms</keyword>
<reference evidence="12" key="1">
    <citation type="journal article" date="2020" name="mSystems">
        <title>Genome- and Community-Level Interaction Insights into Carbon Utilization and Element Cycling Functions of Hydrothermarchaeota in Hydrothermal Sediment.</title>
        <authorList>
            <person name="Zhou Z."/>
            <person name="Liu Y."/>
            <person name="Xu W."/>
            <person name="Pan J."/>
            <person name="Luo Z.H."/>
            <person name="Li M."/>
        </authorList>
    </citation>
    <scope>NUCLEOTIDE SEQUENCE [LARGE SCALE GENOMIC DNA]</scope>
    <source>
        <strain evidence="12">SpSt-402</strain>
    </source>
</reference>
<feature type="modified residue" description="Phosphohistidine; by autocatalysis" evidence="9">
    <location>
        <position position="208"/>
    </location>
</feature>
<dbReference type="EC" id="2.7.13.3" evidence="9"/>
<evidence type="ECO:0000259" key="11">
    <source>
        <dbReference type="PROSITE" id="PS50109"/>
    </source>
</evidence>
<name>A0A832M402_9CYAN</name>
<evidence type="ECO:0000256" key="1">
    <source>
        <dbReference type="ARBA" id="ARBA00000085"/>
    </source>
</evidence>
<dbReference type="SMART" id="SM00387">
    <property type="entry name" value="HATPase_c"/>
    <property type="match status" value="1"/>
</dbReference>
<dbReference type="Pfam" id="PF00512">
    <property type="entry name" value="HisKA"/>
    <property type="match status" value="1"/>
</dbReference>
<dbReference type="InterPro" id="IPR036249">
    <property type="entry name" value="Thioredoxin-like_sf"/>
</dbReference>
<dbReference type="Pfam" id="PF07689">
    <property type="entry name" value="KaiB"/>
    <property type="match status" value="1"/>
</dbReference>
<keyword evidence="2 9" id="KW-0597">Phosphoprotein</keyword>
<evidence type="ECO:0000256" key="7">
    <source>
        <dbReference type="ARBA" id="ARBA00023012"/>
    </source>
</evidence>
<evidence type="ECO:0000313" key="12">
    <source>
        <dbReference type="EMBL" id="HGW95525.1"/>
    </source>
</evidence>
<dbReference type="CDD" id="cd00082">
    <property type="entry name" value="HisKA"/>
    <property type="match status" value="1"/>
</dbReference>
<keyword evidence="4 9" id="KW-0547">Nucleotide-binding</keyword>
<evidence type="ECO:0000256" key="6">
    <source>
        <dbReference type="ARBA" id="ARBA00022840"/>
    </source>
</evidence>
<dbReference type="PANTHER" id="PTHR43711:SF26">
    <property type="entry name" value="SENSOR HISTIDINE KINASE RCSC"/>
    <property type="match status" value="1"/>
</dbReference>
<comment type="catalytic activity">
    <reaction evidence="1 9">
        <text>ATP + protein L-histidine = ADP + protein N-phospho-L-histidine.</text>
        <dbReference type="EC" id="2.7.13.3"/>
    </reaction>
</comment>
<comment type="subunit">
    <text evidence="9">Homooligomerizes. Interacts with KaiC. Participates in the KaiABC clock complex, whose core is composed of a KaiC homohexamer, 6 KaiB and up to 6 KaiA dimers. SasA and KaiB(fs) compete to bind to KaiC.</text>
</comment>
<dbReference type="GO" id="GO:0000155">
    <property type="term" value="F:phosphorelay sensor kinase activity"/>
    <property type="evidence" value="ECO:0007669"/>
    <property type="project" value="InterPro"/>
</dbReference>
<dbReference type="InterPro" id="IPR036890">
    <property type="entry name" value="HATPase_C_sf"/>
</dbReference>
<evidence type="ECO:0000256" key="4">
    <source>
        <dbReference type="ARBA" id="ARBA00022741"/>
    </source>
</evidence>
<dbReference type="PANTHER" id="PTHR43711">
    <property type="entry name" value="TWO-COMPONENT HISTIDINE KINASE"/>
    <property type="match status" value="1"/>
</dbReference>
<keyword evidence="6 9" id="KW-0067">ATP-binding</keyword>
<evidence type="ECO:0000256" key="10">
    <source>
        <dbReference type="SAM" id="MobiDB-lite"/>
    </source>
</evidence>
<dbReference type="SMART" id="SM00388">
    <property type="entry name" value="HisKA"/>
    <property type="match status" value="1"/>
</dbReference>
<comment type="caution">
    <text evidence="12">The sequence shown here is derived from an EMBL/GenBank/DDBJ whole genome shotgun (WGS) entry which is preliminary data.</text>
</comment>
<dbReference type="CDD" id="cd02978">
    <property type="entry name" value="KaiB_like"/>
    <property type="match status" value="1"/>
</dbReference>
<dbReference type="CDD" id="cd00075">
    <property type="entry name" value="HATPase"/>
    <property type="match status" value="1"/>
</dbReference>
<gene>
    <name evidence="9" type="primary">sasA</name>
    <name evidence="12" type="ORF">ENR47_14785</name>
</gene>
<dbReference type="InterPro" id="IPR050736">
    <property type="entry name" value="Sensor_HK_Regulatory"/>
</dbReference>
<dbReference type="InterPro" id="IPR023527">
    <property type="entry name" value="Kinase_SasA"/>
</dbReference>
<dbReference type="InterPro" id="IPR005467">
    <property type="entry name" value="His_kinase_dom"/>
</dbReference>
<dbReference type="Gene3D" id="1.10.287.130">
    <property type="match status" value="1"/>
</dbReference>
<dbReference type="InterPro" id="IPR036097">
    <property type="entry name" value="HisK_dim/P_sf"/>
</dbReference>
<sequence>MQVSPEKNTNADTPLQLLLFVDKRPSSREQVRQVRSALKERKEECDFEVQFIDVTEQPYLAEYFRLIATPALIKIHPEPRQTLAGSNLVQQLEQWWPQWQRSAAEYLAKASQTNQEEDTAVEKVLLTMPNQSQWEGRATGGIPPTQSSLEVPSANLSDRADNPSLVKSVSYSVEQIQLSDEIFRLRREKEELQHQLQFKDQIISMLAHDLRNPLTAASIALETLEMGYNSKVGSESRLTPTLTLQLLKHARTQTRVIDRLITDILQAARGTGTELQIQPQKLDLGALCLDVLQHMEERFQSKALHVEKDIPSDLPTVLADQERIRQVLINLIDNAVKYTPVGGTIQLSALHRTTQKIQISVCDNGPGIPIENQERIFEERFRLKRDEDKDGYGIGLSLCQRIIRAHYGRIWVDSTSSQGSCFHFTLPVFQV</sequence>
<evidence type="ECO:0000256" key="2">
    <source>
        <dbReference type="ARBA" id="ARBA00022553"/>
    </source>
</evidence>
<dbReference type="Gene3D" id="3.40.30.10">
    <property type="entry name" value="Glutaredoxin"/>
    <property type="match status" value="1"/>
</dbReference>
<dbReference type="FunFam" id="3.30.565.10:FF:000006">
    <property type="entry name" value="Sensor histidine kinase WalK"/>
    <property type="match status" value="1"/>
</dbReference>